<evidence type="ECO:0000256" key="1">
    <source>
        <dbReference type="ARBA" id="ARBA00023015"/>
    </source>
</evidence>
<evidence type="ECO:0000313" key="6">
    <source>
        <dbReference type="EMBL" id="TWV18747.1"/>
    </source>
</evidence>
<evidence type="ECO:0000256" key="3">
    <source>
        <dbReference type="ARBA" id="ARBA00023163"/>
    </source>
</evidence>
<evidence type="ECO:0000256" key="2">
    <source>
        <dbReference type="ARBA" id="ARBA00023125"/>
    </source>
</evidence>
<dbReference type="PANTHER" id="PTHR44846:SF17">
    <property type="entry name" value="GNTR-FAMILY TRANSCRIPTIONAL REGULATOR"/>
    <property type="match status" value="1"/>
</dbReference>
<dbReference type="InterPro" id="IPR011663">
    <property type="entry name" value="UTRA"/>
</dbReference>
<organism evidence="6 7">
    <name type="scientific">Streptomyces albidoflavus</name>
    <dbReference type="NCBI Taxonomy" id="1886"/>
    <lineage>
        <taxon>Bacteria</taxon>
        <taxon>Bacillati</taxon>
        <taxon>Actinomycetota</taxon>
        <taxon>Actinomycetes</taxon>
        <taxon>Kitasatosporales</taxon>
        <taxon>Streptomycetaceae</taxon>
        <taxon>Streptomyces</taxon>
        <taxon>Streptomyces albidoflavus group</taxon>
    </lineage>
</organism>
<reference evidence="7" key="1">
    <citation type="journal article" date="2019" name="Microbiol. Resour. Announc.">
        <title>Draft Genomic Sequences of Streptomyces misionensis and Streptomyces albidoflavus, bacteria applied for phytopathogen biocontrol.</title>
        <authorList>
            <person name="Pylro V."/>
            <person name="Dias A."/>
            <person name="Andreote F."/>
            <person name="Varani A."/>
            <person name="Andreote C."/>
            <person name="Bernardo E."/>
            <person name="Martins T."/>
        </authorList>
    </citation>
    <scope>NUCLEOTIDE SEQUENCE [LARGE SCALE GENOMIC DNA]</scope>
    <source>
        <strain evidence="7">77</strain>
    </source>
</reference>
<dbReference type="CDD" id="cd07377">
    <property type="entry name" value="WHTH_GntR"/>
    <property type="match status" value="1"/>
</dbReference>
<sequence length="262" mass="29371">MAKRYEKIADALREEIRSGSPAPGERLAAETALAEKYKVSPPTMRQALGVLQAEGLVERIHGRGTFVRKERTRNLRTNERHQWEKDRARHPEGKRAETGATEHDTGLTVSDLVFEAEYTETEADAELAGVFGVEVGTRLLERRYRTRHRSEDAPFSLISSYLVHEVVAENPDLLDSGKEPWPGGTQNQLYTIGIELGAVEERVTARPPTVEEAEELNITPGVAVLVLKKLSRSTDGNVVEYSRVVLPGDRTELMFTTPLRKW</sequence>
<dbReference type="Pfam" id="PF00392">
    <property type="entry name" value="GntR"/>
    <property type="match status" value="1"/>
</dbReference>
<dbReference type="Gene3D" id="3.40.1410.10">
    <property type="entry name" value="Chorismate lyase-like"/>
    <property type="match status" value="1"/>
</dbReference>
<dbReference type="Pfam" id="PF07702">
    <property type="entry name" value="UTRA"/>
    <property type="match status" value="1"/>
</dbReference>
<keyword evidence="2" id="KW-0238">DNA-binding</keyword>
<dbReference type="InterPro" id="IPR036388">
    <property type="entry name" value="WH-like_DNA-bd_sf"/>
</dbReference>
<dbReference type="InterPro" id="IPR000524">
    <property type="entry name" value="Tscrpt_reg_HTH_GntR"/>
</dbReference>
<evidence type="ECO:0000256" key="4">
    <source>
        <dbReference type="SAM" id="MobiDB-lite"/>
    </source>
</evidence>
<dbReference type="SMART" id="SM00866">
    <property type="entry name" value="UTRA"/>
    <property type="match status" value="1"/>
</dbReference>
<dbReference type="InterPro" id="IPR028978">
    <property type="entry name" value="Chorismate_lyase_/UTRA_dom_sf"/>
</dbReference>
<keyword evidence="3" id="KW-0804">Transcription</keyword>
<dbReference type="InterPro" id="IPR050679">
    <property type="entry name" value="Bact_HTH_transcr_reg"/>
</dbReference>
<keyword evidence="1" id="KW-0805">Transcription regulation</keyword>
<accession>A0ABY3GSI3</accession>
<dbReference type="RefSeq" id="WP_067411552.1">
    <property type="nucleotide sequence ID" value="NZ_VOGX01000056.1"/>
</dbReference>
<dbReference type="InterPro" id="IPR036390">
    <property type="entry name" value="WH_DNA-bd_sf"/>
</dbReference>
<dbReference type="SMART" id="SM00345">
    <property type="entry name" value="HTH_GNTR"/>
    <property type="match status" value="1"/>
</dbReference>
<name>A0ABY3GSI3_9ACTN</name>
<dbReference type="Proteomes" id="UP000318052">
    <property type="component" value="Unassembled WGS sequence"/>
</dbReference>
<feature type="region of interest" description="Disordered" evidence="4">
    <location>
        <begin position="78"/>
        <end position="104"/>
    </location>
</feature>
<dbReference type="SUPFAM" id="SSF64288">
    <property type="entry name" value="Chorismate lyase-like"/>
    <property type="match status" value="1"/>
</dbReference>
<protein>
    <submittedName>
        <fullName evidence="6">GntR family transcriptional regulator</fullName>
    </submittedName>
</protein>
<proteinExistence type="predicted"/>
<gene>
    <name evidence="6" type="ORF">FRZ02_29260</name>
</gene>
<dbReference type="PANTHER" id="PTHR44846">
    <property type="entry name" value="MANNOSYL-D-GLYCERATE TRANSPORT/METABOLISM SYSTEM REPRESSOR MNGR-RELATED"/>
    <property type="match status" value="1"/>
</dbReference>
<dbReference type="EMBL" id="VOGX01000056">
    <property type="protein sequence ID" value="TWV18747.1"/>
    <property type="molecule type" value="Genomic_DNA"/>
</dbReference>
<keyword evidence="7" id="KW-1185">Reference proteome</keyword>
<evidence type="ECO:0000313" key="7">
    <source>
        <dbReference type="Proteomes" id="UP000318052"/>
    </source>
</evidence>
<evidence type="ECO:0000259" key="5">
    <source>
        <dbReference type="PROSITE" id="PS50949"/>
    </source>
</evidence>
<dbReference type="Gene3D" id="1.10.10.10">
    <property type="entry name" value="Winged helix-like DNA-binding domain superfamily/Winged helix DNA-binding domain"/>
    <property type="match status" value="1"/>
</dbReference>
<comment type="caution">
    <text evidence="6">The sequence shown here is derived from an EMBL/GenBank/DDBJ whole genome shotgun (WGS) entry which is preliminary data.</text>
</comment>
<feature type="domain" description="HTH gntR-type" evidence="5">
    <location>
        <begin position="2"/>
        <end position="70"/>
    </location>
</feature>
<dbReference type="SUPFAM" id="SSF46785">
    <property type="entry name" value="Winged helix' DNA-binding domain"/>
    <property type="match status" value="1"/>
</dbReference>
<dbReference type="PROSITE" id="PS50949">
    <property type="entry name" value="HTH_GNTR"/>
    <property type="match status" value="1"/>
</dbReference>